<organism evidence="1 2">
    <name type="scientific">Aldrovandia affinis</name>
    <dbReference type="NCBI Taxonomy" id="143900"/>
    <lineage>
        <taxon>Eukaryota</taxon>
        <taxon>Metazoa</taxon>
        <taxon>Chordata</taxon>
        <taxon>Craniata</taxon>
        <taxon>Vertebrata</taxon>
        <taxon>Euteleostomi</taxon>
        <taxon>Actinopterygii</taxon>
        <taxon>Neopterygii</taxon>
        <taxon>Teleostei</taxon>
        <taxon>Notacanthiformes</taxon>
        <taxon>Halosauridae</taxon>
        <taxon>Aldrovandia</taxon>
    </lineage>
</organism>
<comment type="caution">
    <text evidence="1">The sequence shown here is derived from an EMBL/GenBank/DDBJ whole genome shotgun (WGS) entry which is preliminary data.</text>
</comment>
<keyword evidence="2" id="KW-1185">Reference proteome</keyword>
<evidence type="ECO:0000313" key="2">
    <source>
        <dbReference type="Proteomes" id="UP001221898"/>
    </source>
</evidence>
<sequence length="103" mass="10775">MCTLCPGGGLAVLVARLSCGLGVLGCRSRLSMVSAGVVICFLQLGQAHFNALPPQRGKLMQPSILGWEGGLIKQVSDSSERRGGEQTPHVDIEQIASSLCVLV</sequence>
<name>A0AAD7VWG5_9TELE</name>
<dbReference type="EMBL" id="JAINUG010001951">
    <property type="protein sequence ID" value="KAJ8352948.1"/>
    <property type="molecule type" value="Genomic_DNA"/>
</dbReference>
<dbReference type="Proteomes" id="UP001221898">
    <property type="component" value="Unassembled WGS sequence"/>
</dbReference>
<dbReference type="AlphaFoldDB" id="A0AAD7VWG5"/>
<evidence type="ECO:0000313" key="1">
    <source>
        <dbReference type="EMBL" id="KAJ8352948.1"/>
    </source>
</evidence>
<gene>
    <name evidence="1" type="ORF">AAFF_G00134430</name>
</gene>
<accession>A0AAD7VWG5</accession>
<reference evidence="1" key="1">
    <citation type="journal article" date="2023" name="Science">
        <title>Genome structures resolve the early diversification of teleost fishes.</title>
        <authorList>
            <person name="Parey E."/>
            <person name="Louis A."/>
            <person name="Montfort J."/>
            <person name="Bouchez O."/>
            <person name="Roques C."/>
            <person name="Iampietro C."/>
            <person name="Lluch J."/>
            <person name="Castinel A."/>
            <person name="Donnadieu C."/>
            <person name="Desvignes T."/>
            <person name="Floi Bucao C."/>
            <person name="Jouanno E."/>
            <person name="Wen M."/>
            <person name="Mejri S."/>
            <person name="Dirks R."/>
            <person name="Jansen H."/>
            <person name="Henkel C."/>
            <person name="Chen W.J."/>
            <person name="Zahm M."/>
            <person name="Cabau C."/>
            <person name="Klopp C."/>
            <person name="Thompson A.W."/>
            <person name="Robinson-Rechavi M."/>
            <person name="Braasch I."/>
            <person name="Lecointre G."/>
            <person name="Bobe J."/>
            <person name="Postlethwait J.H."/>
            <person name="Berthelot C."/>
            <person name="Roest Crollius H."/>
            <person name="Guiguen Y."/>
        </authorList>
    </citation>
    <scope>NUCLEOTIDE SEQUENCE</scope>
    <source>
        <strain evidence="1">NC1722</strain>
    </source>
</reference>
<protein>
    <submittedName>
        <fullName evidence="1">Uncharacterized protein</fullName>
    </submittedName>
</protein>
<proteinExistence type="predicted"/>